<keyword evidence="10" id="KW-0560">Oxidoreductase</keyword>
<dbReference type="GO" id="GO:0005789">
    <property type="term" value="C:endoplasmic reticulum membrane"/>
    <property type="evidence" value="ECO:0000318"/>
    <property type="project" value="GO_Central"/>
</dbReference>
<dbReference type="HOGENOM" id="CLU_015631_0_3_1"/>
<dbReference type="InterPro" id="IPR001171">
    <property type="entry name" value="ERG24_DHCR-like"/>
</dbReference>
<dbReference type="GO" id="GO:0006695">
    <property type="term" value="P:cholesterol biosynthetic process"/>
    <property type="evidence" value="ECO:0000318"/>
    <property type="project" value="GO_Central"/>
</dbReference>
<dbReference type="STRING" id="10228.B3SAI9"/>
<feature type="transmembrane region" description="Helical" evidence="21">
    <location>
        <begin position="129"/>
        <end position="149"/>
    </location>
</feature>
<dbReference type="CTD" id="6758433"/>
<evidence type="ECO:0000256" key="13">
    <source>
        <dbReference type="ARBA" id="ARBA00023136"/>
    </source>
</evidence>
<evidence type="ECO:0000256" key="3">
    <source>
        <dbReference type="ARBA" id="ARBA00005402"/>
    </source>
</evidence>
<keyword evidence="4" id="KW-0444">Lipid biosynthesis</keyword>
<dbReference type="Proteomes" id="UP000009022">
    <property type="component" value="Unassembled WGS sequence"/>
</dbReference>
<dbReference type="Pfam" id="PF01222">
    <property type="entry name" value="ERG4_ERG24"/>
    <property type="match status" value="1"/>
</dbReference>
<evidence type="ECO:0000256" key="11">
    <source>
        <dbReference type="ARBA" id="ARBA00023011"/>
    </source>
</evidence>
<evidence type="ECO:0000256" key="5">
    <source>
        <dbReference type="ARBA" id="ARBA00022692"/>
    </source>
</evidence>
<dbReference type="OrthoDB" id="5326588at2759"/>
<dbReference type="GeneID" id="6758433"/>
<name>B3SAI9_TRIAD</name>
<keyword evidence="15" id="KW-0753">Steroid metabolism</keyword>
<keyword evidence="6" id="KW-0152">Cholesterol biosynthesis</keyword>
<feature type="transmembrane region" description="Helical" evidence="21">
    <location>
        <begin position="284"/>
        <end position="303"/>
    </location>
</feature>
<keyword evidence="8" id="KW-0752">Steroid biosynthesis</keyword>
<evidence type="ECO:0000256" key="20">
    <source>
        <dbReference type="ARBA" id="ARBA00083315"/>
    </source>
</evidence>
<keyword evidence="13 21" id="KW-0472">Membrane</keyword>
<evidence type="ECO:0000313" key="22">
    <source>
        <dbReference type="EMBL" id="EDV20270.1"/>
    </source>
</evidence>
<dbReference type="InParanoid" id="B3SAI9"/>
<evidence type="ECO:0000256" key="6">
    <source>
        <dbReference type="ARBA" id="ARBA00022778"/>
    </source>
</evidence>
<dbReference type="UniPathway" id="UPA00063"/>
<evidence type="ECO:0000256" key="10">
    <source>
        <dbReference type="ARBA" id="ARBA00023002"/>
    </source>
</evidence>
<dbReference type="FunCoup" id="B3SAI9">
    <property type="interactions" value="1241"/>
</dbReference>
<dbReference type="EMBL" id="DS985261">
    <property type="protein sequence ID" value="EDV20270.1"/>
    <property type="molecule type" value="Genomic_DNA"/>
</dbReference>
<feature type="transmembrane region" description="Helical" evidence="21">
    <location>
        <begin position="97"/>
        <end position="117"/>
    </location>
</feature>
<evidence type="ECO:0000256" key="17">
    <source>
        <dbReference type="ARBA" id="ARBA00060638"/>
    </source>
</evidence>
<keyword evidence="9 21" id="KW-1133">Transmembrane helix</keyword>
<keyword evidence="14" id="KW-1207">Sterol metabolism</keyword>
<dbReference type="GO" id="GO:0005637">
    <property type="term" value="C:nuclear inner membrane"/>
    <property type="evidence" value="ECO:0000318"/>
    <property type="project" value="GO_Central"/>
</dbReference>
<dbReference type="PANTHER" id="PTHR21257">
    <property type="entry name" value="DELTA(14)-STEROL REDUCTASE"/>
    <property type="match status" value="1"/>
</dbReference>
<evidence type="ECO:0000256" key="7">
    <source>
        <dbReference type="ARBA" id="ARBA00022857"/>
    </source>
</evidence>
<dbReference type="InterPro" id="IPR018083">
    <property type="entry name" value="Sterol_reductase_CS"/>
</dbReference>
<keyword evidence="6" id="KW-0153">Cholesterol metabolism</keyword>
<keyword evidence="7" id="KW-0521">NADP</keyword>
<accession>B3SAI9</accession>
<dbReference type="PhylomeDB" id="B3SAI9"/>
<evidence type="ECO:0000256" key="14">
    <source>
        <dbReference type="ARBA" id="ARBA00023166"/>
    </source>
</evidence>
<evidence type="ECO:0000256" key="1">
    <source>
        <dbReference type="ARBA" id="ARBA00004141"/>
    </source>
</evidence>
<evidence type="ECO:0000256" key="18">
    <source>
        <dbReference type="ARBA" id="ARBA00074394"/>
    </source>
</evidence>
<gene>
    <name evidence="22" type="ORF">TRIADDRAFT_32223</name>
</gene>
<feature type="transmembrane region" description="Helical" evidence="21">
    <location>
        <begin position="216"/>
        <end position="234"/>
    </location>
</feature>
<dbReference type="AlphaFoldDB" id="B3SAI9"/>
<reference evidence="22 23" key="1">
    <citation type="journal article" date="2008" name="Nature">
        <title>The Trichoplax genome and the nature of placozoans.</title>
        <authorList>
            <person name="Srivastava M."/>
            <person name="Begovic E."/>
            <person name="Chapman J."/>
            <person name="Putnam N.H."/>
            <person name="Hellsten U."/>
            <person name="Kawashima T."/>
            <person name="Kuo A."/>
            <person name="Mitros T."/>
            <person name="Salamov A."/>
            <person name="Carpenter M.L."/>
            <person name="Signorovitch A.Y."/>
            <person name="Moreno M.A."/>
            <person name="Kamm K."/>
            <person name="Grimwood J."/>
            <person name="Schmutz J."/>
            <person name="Shapiro H."/>
            <person name="Grigoriev I.V."/>
            <person name="Buss L.W."/>
            <person name="Schierwater B."/>
            <person name="Dellaporta S.L."/>
            <person name="Rokhsar D.S."/>
        </authorList>
    </citation>
    <scope>NUCLEOTIDE SEQUENCE [LARGE SCALE GENOMIC DNA]</scope>
    <source>
        <strain evidence="22 23">Grell-BS-1999</strain>
    </source>
</reference>
<comment type="pathway">
    <text evidence="2">Steroid biosynthesis; cholesterol biosynthesis.</text>
</comment>
<keyword evidence="5 21" id="KW-0812">Transmembrane</keyword>
<evidence type="ECO:0000256" key="4">
    <source>
        <dbReference type="ARBA" id="ARBA00022516"/>
    </source>
</evidence>
<keyword evidence="12" id="KW-0443">Lipid metabolism</keyword>
<evidence type="ECO:0000256" key="2">
    <source>
        <dbReference type="ARBA" id="ARBA00004770"/>
    </source>
</evidence>
<keyword evidence="23" id="KW-1185">Reference proteome</keyword>
<sequence length="417" mass="47666">MASQKQGHAYEFGGPVGAAFLVVILPLIVLGITWLSMTTDWKITLPQEPLPSISDLWDLDALKLVCVWNLLQALFYLSPLGKTALGFPLKDGSRLAYYMNGLPAFLLSCVGLAVCYHKNLLPLTFAYDRFIQLAFASWFFSLVLSIYLFTTAIAKGTGYSQPGNSGNVIYDFFMGRELNPRIGNLDLKVFYEMRPGLIGWIMINFCMAAKQYEKHGSVTTSMLLVCFFEFWYILDALWFEEAILSIMDITHEGFGFMLAFGDIVWVPFLYSLQARYLVDHPVDLPLWAIAGILILQTAGYIIFRRSNSTKNEFRRDPNSPASKRLETLTTDNGKKLIISGWWGMCRHPNYLGDLMMALAWCLPCGFGSILPYYYIIYFTILLIHRERRDSENCQHKHGKGWDKYCKIVKYRIFPGIY</sequence>
<organism evidence="22 23">
    <name type="scientific">Trichoplax adhaerens</name>
    <name type="common">Trichoplax reptans</name>
    <dbReference type="NCBI Taxonomy" id="10228"/>
    <lineage>
        <taxon>Eukaryota</taxon>
        <taxon>Metazoa</taxon>
        <taxon>Placozoa</taxon>
        <taxon>Uniplacotomia</taxon>
        <taxon>Trichoplacea</taxon>
        <taxon>Trichoplacidae</taxon>
        <taxon>Trichoplax</taxon>
    </lineage>
</organism>
<comment type="catalytic activity">
    <reaction evidence="16">
        <text>4,4-dimethyl-5alpha-cholesta-8,24-dien-3beta-ol + NADP(+) = 4,4-dimethyl-5alpha-cholesta-8,14,24-trien-3beta-ol + NADPH + H(+)</text>
        <dbReference type="Rhea" id="RHEA:18561"/>
        <dbReference type="ChEBI" id="CHEBI:15378"/>
        <dbReference type="ChEBI" id="CHEBI:17813"/>
        <dbReference type="ChEBI" id="CHEBI:18364"/>
        <dbReference type="ChEBI" id="CHEBI:57783"/>
        <dbReference type="ChEBI" id="CHEBI:58349"/>
        <dbReference type="EC" id="1.3.1.70"/>
    </reaction>
    <physiologicalReaction direction="right-to-left" evidence="16">
        <dbReference type="Rhea" id="RHEA:18563"/>
    </physiologicalReaction>
</comment>
<evidence type="ECO:0000256" key="12">
    <source>
        <dbReference type="ARBA" id="ARBA00023098"/>
    </source>
</evidence>
<feature type="transmembrane region" description="Helical" evidence="21">
    <location>
        <begin position="189"/>
        <end position="209"/>
    </location>
</feature>
<evidence type="ECO:0000256" key="16">
    <source>
        <dbReference type="ARBA" id="ARBA00052254"/>
    </source>
</evidence>
<comment type="similarity">
    <text evidence="3">Belongs to the ERG4/ERG24 family.</text>
</comment>
<dbReference type="PANTHER" id="PTHR21257:SF52">
    <property type="entry name" value="DELTA(14)-STEROL REDUCTASE TM7SF2"/>
    <property type="match status" value="1"/>
</dbReference>
<comment type="subcellular location">
    <subcellularLocation>
        <location evidence="1">Membrane</location>
        <topology evidence="1">Multi-pass membrane protein</topology>
    </subcellularLocation>
</comment>
<dbReference type="GO" id="GO:0016129">
    <property type="term" value="P:phytosteroid biosynthetic process"/>
    <property type="evidence" value="ECO:0007669"/>
    <property type="project" value="UniProtKB-ARBA"/>
</dbReference>
<dbReference type="PROSITE" id="PS01017">
    <property type="entry name" value="STEROL_REDUCT_1"/>
    <property type="match status" value="1"/>
</dbReference>
<keyword evidence="11" id="KW-0756">Sterol biosynthesis</keyword>
<dbReference type="RefSeq" id="XP_002117220.1">
    <property type="nucleotide sequence ID" value="XM_002117184.1"/>
</dbReference>
<feature type="transmembrane region" description="Helical" evidence="21">
    <location>
        <begin position="357"/>
        <end position="383"/>
    </location>
</feature>
<dbReference type="FunFam" id="1.20.120.1630:FF:000009">
    <property type="entry name" value="C-14 sterol reductase"/>
    <property type="match status" value="1"/>
</dbReference>
<evidence type="ECO:0000256" key="9">
    <source>
        <dbReference type="ARBA" id="ARBA00022989"/>
    </source>
</evidence>
<evidence type="ECO:0000256" key="15">
    <source>
        <dbReference type="ARBA" id="ARBA00023221"/>
    </source>
</evidence>
<proteinExistence type="inferred from homology"/>
<evidence type="ECO:0000256" key="21">
    <source>
        <dbReference type="SAM" id="Phobius"/>
    </source>
</evidence>
<comment type="pathway">
    <text evidence="17">Steroid biosynthesis; zymosterol biosynthesis; zymosterol from lanosterol: step 2/6.</text>
</comment>
<dbReference type="KEGG" id="tad:TRIADDRAFT_32223"/>
<feature type="transmembrane region" description="Helical" evidence="21">
    <location>
        <begin position="12"/>
        <end position="35"/>
    </location>
</feature>
<dbReference type="Gene3D" id="1.20.120.1630">
    <property type="match status" value="1"/>
</dbReference>
<protein>
    <recommendedName>
        <fullName evidence="18">Delta(14)-sterol reductase ERG24</fullName>
    </recommendedName>
    <alternativeName>
        <fullName evidence="20">C-14 sterol reductase ERG24</fullName>
    </alternativeName>
    <alternativeName>
        <fullName evidence="19">Sterol C14-reductase ERG24</fullName>
    </alternativeName>
</protein>
<dbReference type="eggNOG" id="KOG1435">
    <property type="taxonomic scope" value="Eukaryota"/>
</dbReference>
<feature type="transmembrane region" description="Helical" evidence="21">
    <location>
        <begin position="254"/>
        <end position="272"/>
    </location>
</feature>
<evidence type="ECO:0000256" key="19">
    <source>
        <dbReference type="ARBA" id="ARBA00077841"/>
    </source>
</evidence>
<dbReference type="OMA" id="QYHERAS"/>
<dbReference type="GO" id="GO:0050613">
    <property type="term" value="F:Delta14-sterol reductase activity"/>
    <property type="evidence" value="ECO:0000318"/>
    <property type="project" value="GO_Central"/>
</dbReference>
<evidence type="ECO:0000313" key="23">
    <source>
        <dbReference type="Proteomes" id="UP000009022"/>
    </source>
</evidence>
<evidence type="ECO:0000256" key="8">
    <source>
        <dbReference type="ARBA" id="ARBA00022955"/>
    </source>
</evidence>